<dbReference type="AlphaFoldDB" id="A0A0C2RZ09"/>
<dbReference type="Proteomes" id="UP000054549">
    <property type="component" value="Unassembled WGS sequence"/>
</dbReference>
<reference evidence="1 2" key="1">
    <citation type="submission" date="2014-04" db="EMBL/GenBank/DDBJ databases">
        <title>Evolutionary Origins and Diversification of the Mycorrhizal Mutualists.</title>
        <authorList>
            <consortium name="DOE Joint Genome Institute"/>
            <consortium name="Mycorrhizal Genomics Consortium"/>
            <person name="Kohler A."/>
            <person name="Kuo A."/>
            <person name="Nagy L.G."/>
            <person name="Floudas D."/>
            <person name="Copeland A."/>
            <person name="Barry K.W."/>
            <person name="Cichocki N."/>
            <person name="Veneault-Fourrey C."/>
            <person name="LaButti K."/>
            <person name="Lindquist E.A."/>
            <person name="Lipzen A."/>
            <person name="Lundell T."/>
            <person name="Morin E."/>
            <person name="Murat C."/>
            <person name="Riley R."/>
            <person name="Ohm R."/>
            <person name="Sun H."/>
            <person name="Tunlid A."/>
            <person name="Henrissat B."/>
            <person name="Grigoriev I.V."/>
            <person name="Hibbett D.S."/>
            <person name="Martin F."/>
        </authorList>
    </citation>
    <scope>NUCLEOTIDE SEQUENCE [LARGE SCALE GENOMIC DNA]</scope>
    <source>
        <strain evidence="1 2">Koide BX008</strain>
    </source>
</reference>
<protein>
    <submittedName>
        <fullName evidence="1">Uncharacterized protein</fullName>
    </submittedName>
</protein>
<dbReference type="InParanoid" id="A0A0C2RZ09"/>
<keyword evidence="2" id="KW-1185">Reference proteome</keyword>
<sequence>MELIDLLSVSDKPMKPLLFTQSPRNRASNGFRTCLRYLVGYVRQLVFTTMRLWKAGGSVLRRNIGAATRSR</sequence>
<evidence type="ECO:0000313" key="1">
    <source>
        <dbReference type="EMBL" id="KIL55600.1"/>
    </source>
</evidence>
<organism evidence="1 2">
    <name type="scientific">Amanita muscaria (strain Koide BX008)</name>
    <dbReference type="NCBI Taxonomy" id="946122"/>
    <lineage>
        <taxon>Eukaryota</taxon>
        <taxon>Fungi</taxon>
        <taxon>Dikarya</taxon>
        <taxon>Basidiomycota</taxon>
        <taxon>Agaricomycotina</taxon>
        <taxon>Agaricomycetes</taxon>
        <taxon>Agaricomycetidae</taxon>
        <taxon>Agaricales</taxon>
        <taxon>Pluteineae</taxon>
        <taxon>Amanitaceae</taxon>
        <taxon>Amanita</taxon>
    </lineage>
</organism>
<gene>
    <name evidence="1" type="ORF">M378DRAFT_583840</name>
</gene>
<evidence type="ECO:0000313" key="2">
    <source>
        <dbReference type="Proteomes" id="UP000054549"/>
    </source>
</evidence>
<name>A0A0C2RZ09_AMAMK</name>
<dbReference type="EMBL" id="KN818494">
    <property type="protein sequence ID" value="KIL55600.1"/>
    <property type="molecule type" value="Genomic_DNA"/>
</dbReference>
<dbReference type="HOGENOM" id="CLU_2739496_0_0_1"/>
<accession>A0A0C2RZ09</accession>
<proteinExistence type="predicted"/>